<evidence type="ECO:0000256" key="1">
    <source>
        <dbReference type="SAM" id="MobiDB-lite"/>
    </source>
</evidence>
<dbReference type="Proteomes" id="UP000015105">
    <property type="component" value="Chromosome 5D"/>
</dbReference>
<dbReference type="AlphaFoldDB" id="A0A453L5B6"/>
<dbReference type="EnsemblPlants" id="AET5Gv20632000.3">
    <property type="protein sequence ID" value="AET5Gv20632000.3"/>
    <property type="gene ID" value="AET5Gv20632000"/>
</dbReference>
<feature type="region of interest" description="Disordered" evidence="1">
    <location>
        <begin position="36"/>
        <end position="55"/>
    </location>
</feature>
<evidence type="ECO:0000313" key="3">
    <source>
        <dbReference type="Proteomes" id="UP000015105"/>
    </source>
</evidence>
<reference evidence="2" key="5">
    <citation type="journal article" date="2021" name="G3 (Bethesda)">
        <title>Aegilops tauschii genome assembly Aet v5.0 features greater sequence contiguity and improved annotation.</title>
        <authorList>
            <person name="Wang L."/>
            <person name="Zhu T."/>
            <person name="Rodriguez J.C."/>
            <person name="Deal K.R."/>
            <person name="Dubcovsky J."/>
            <person name="McGuire P.E."/>
            <person name="Lux T."/>
            <person name="Spannagl M."/>
            <person name="Mayer K.F.X."/>
            <person name="Baldrich P."/>
            <person name="Meyers B.C."/>
            <person name="Huo N."/>
            <person name="Gu Y.Q."/>
            <person name="Zhou H."/>
            <person name="Devos K.M."/>
            <person name="Bennetzen J.L."/>
            <person name="Unver T."/>
            <person name="Budak H."/>
            <person name="Gulick P.J."/>
            <person name="Galiba G."/>
            <person name="Kalapos B."/>
            <person name="Nelson D.R."/>
            <person name="Li P."/>
            <person name="You F.M."/>
            <person name="Luo M.C."/>
            <person name="Dvorak J."/>
        </authorList>
    </citation>
    <scope>NUCLEOTIDE SEQUENCE [LARGE SCALE GENOMIC DNA]</scope>
    <source>
        <strain evidence="2">cv. AL8/78</strain>
    </source>
</reference>
<sequence>MERRPSCSSFQEPSIYGLRHNAQNIHVLWRERHEQVRVHEPEKPQRQAAGGRWRS</sequence>
<organism evidence="2 3">
    <name type="scientific">Aegilops tauschii subsp. strangulata</name>
    <name type="common">Goatgrass</name>
    <dbReference type="NCBI Taxonomy" id="200361"/>
    <lineage>
        <taxon>Eukaryota</taxon>
        <taxon>Viridiplantae</taxon>
        <taxon>Streptophyta</taxon>
        <taxon>Embryophyta</taxon>
        <taxon>Tracheophyta</taxon>
        <taxon>Spermatophyta</taxon>
        <taxon>Magnoliopsida</taxon>
        <taxon>Liliopsida</taxon>
        <taxon>Poales</taxon>
        <taxon>Poaceae</taxon>
        <taxon>BOP clade</taxon>
        <taxon>Pooideae</taxon>
        <taxon>Triticodae</taxon>
        <taxon>Triticeae</taxon>
        <taxon>Triticinae</taxon>
        <taxon>Aegilops</taxon>
    </lineage>
</organism>
<keyword evidence="3" id="KW-1185">Reference proteome</keyword>
<reference evidence="2" key="3">
    <citation type="journal article" date="2017" name="Nature">
        <title>Genome sequence of the progenitor of the wheat D genome Aegilops tauschii.</title>
        <authorList>
            <person name="Luo M.C."/>
            <person name="Gu Y.Q."/>
            <person name="Puiu D."/>
            <person name="Wang H."/>
            <person name="Twardziok S.O."/>
            <person name="Deal K.R."/>
            <person name="Huo N."/>
            <person name="Zhu T."/>
            <person name="Wang L."/>
            <person name="Wang Y."/>
            <person name="McGuire P.E."/>
            <person name="Liu S."/>
            <person name="Long H."/>
            <person name="Ramasamy R.K."/>
            <person name="Rodriguez J.C."/>
            <person name="Van S.L."/>
            <person name="Yuan L."/>
            <person name="Wang Z."/>
            <person name="Xia Z."/>
            <person name="Xiao L."/>
            <person name="Anderson O.D."/>
            <person name="Ouyang S."/>
            <person name="Liang Y."/>
            <person name="Zimin A.V."/>
            <person name="Pertea G."/>
            <person name="Qi P."/>
            <person name="Bennetzen J.L."/>
            <person name="Dai X."/>
            <person name="Dawson M.W."/>
            <person name="Muller H.G."/>
            <person name="Kugler K."/>
            <person name="Rivarola-Duarte L."/>
            <person name="Spannagl M."/>
            <person name="Mayer K.F.X."/>
            <person name="Lu F.H."/>
            <person name="Bevan M.W."/>
            <person name="Leroy P."/>
            <person name="Li P."/>
            <person name="You F.M."/>
            <person name="Sun Q."/>
            <person name="Liu Z."/>
            <person name="Lyons E."/>
            <person name="Wicker T."/>
            <person name="Salzberg S.L."/>
            <person name="Devos K.M."/>
            <person name="Dvorak J."/>
        </authorList>
    </citation>
    <scope>NUCLEOTIDE SEQUENCE [LARGE SCALE GENOMIC DNA]</scope>
    <source>
        <strain evidence="2">cv. AL8/78</strain>
    </source>
</reference>
<feature type="compositionally biased region" description="Basic and acidic residues" evidence="1">
    <location>
        <begin position="36"/>
        <end position="45"/>
    </location>
</feature>
<reference evidence="3" key="1">
    <citation type="journal article" date="2014" name="Science">
        <title>Ancient hybridizations among the ancestral genomes of bread wheat.</title>
        <authorList>
            <consortium name="International Wheat Genome Sequencing Consortium,"/>
            <person name="Marcussen T."/>
            <person name="Sandve S.R."/>
            <person name="Heier L."/>
            <person name="Spannagl M."/>
            <person name="Pfeifer M."/>
            <person name="Jakobsen K.S."/>
            <person name="Wulff B.B."/>
            <person name="Steuernagel B."/>
            <person name="Mayer K.F."/>
            <person name="Olsen O.A."/>
        </authorList>
    </citation>
    <scope>NUCLEOTIDE SEQUENCE [LARGE SCALE GENOMIC DNA]</scope>
    <source>
        <strain evidence="3">cv. AL8/78</strain>
    </source>
</reference>
<accession>A0A453L5B6</accession>
<name>A0A453L5B6_AEGTS</name>
<dbReference type="Gramene" id="AET5Gv20632000.3">
    <property type="protein sequence ID" value="AET5Gv20632000.3"/>
    <property type="gene ID" value="AET5Gv20632000"/>
</dbReference>
<protein>
    <submittedName>
        <fullName evidence="2">Uncharacterized protein</fullName>
    </submittedName>
</protein>
<evidence type="ECO:0000313" key="2">
    <source>
        <dbReference type="EnsemblPlants" id="AET5Gv20632000.3"/>
    </source>
</evidence>
<proteinExistence type="predicted"/>
<reference evidence="2" key="4">
    <citation type="submission" date="2019-03" db="UniProtKB">
        <authorList>
            <consortium name="EnsemblPlants"/>
        </authorList>
    </citation>
    <scope>IDENTIFICATION</scope>
</reference>
<reference evidence="3" key="2">
    <citation type="journal article" date="2017" name="Nat. Plants">
        <title>The Aegilops tauschii genome reveals multiple impacts of transposons.</title>
        <authorList>
            <person name="Zhao G."/>
            <person name="Zou C."/>
            <person name="Li K."/>
            <person name="Wang K."/>
            <person name="Li T."/>
            <person name="Gao L."/>
            <person name="Zhang X."/>
            <person name="Wang H."/>
            <person name="Yang Z."/>
            <person name="Liu X."/>
            <person name="Jiang W."/>
            <person name="Mao L."/>
            <person name="Kong X."/>
            <person name="Jiao Y."/>
            <person name="Jia J."/>
        </authorList>
    </citation>
    <scope>NUCLEOTIDE SEQUENCE [LARGE SCALE GENOMIC DNA]</scope>
    <source>
        <strain evidence="3">cv. AL8/78</strain>
    </source>
</reference>